<gene>
    <name evidence="9" type="ORF">SteCoe_33022</name>
</gene>
<evidence type="ECO:0000256" key="7">
    <source>
        <dbReference type="PIRSR" id="PIRSR000517-1"/>
    </source>
</evidence>
<dbReference type="OrthoDB" id="7042322at2759"/>
<protein>
    <recommendedName>
        <fullName evidence="8">Aminotransferase class I/classII large domain-containing protein</fullName>
    </recommendedName>
</protein>
<dbReference type="Gene3D" id="3.90.1150.10">
    <property type="entry name" value="Aspartate Aminotransferase, domain 1"/>
    <property type="match status" value="1"/>
</dbReference>
<dbReference type="GO" id="GO:0006572">
    <property type="term" value="P:L-tyrosine catabolic process"/>
    <property type="evidence" value="ECO:0007669"/>
    <property type="project" value="TreeGrafter"/>
</dbReference>
<evidence type="ECO:0000256" key="4">
    <source>
        <dbReference type="ARBA" id="ARBA00022679"/>
    </source>
</evidence>
<feature type="modified residue" description="N6-(pyridoxal phosphate)lysine" evidence="7">
    <location>
        <position position="242"/>
    </location>
</feature>
<dbReference type="AlphaFoldDB" id="A0A1R2AXQ0"/>
<evidence type="ECO:0000256" key="1">
    <source>
        <dbReference type="ARBA" id="ARBA00001933"/>
    </source>
</evidence>
<dbReference type="PIRSF" id="PIRSF000517">
    <property type="entry name" value="Tyr_transaminase"/>
    <property type="match status" value="1"/>
</dbReference>
<evidence type="ECO:0000259" key="8">
    <source>
        <dbReference type="Pfam" id="PF00155"/>
    </source>
</evidence>
<dbReference type="CDD" id="cd00609">
    <property type="entry name" value="AAT_like"/>
    <property type="match status" value="1"/>
</dbReference>
<keyword evidence="5 6" id="KW-0663">Pyridoxal phosphate</keyword>
<dbReference type="PANTHER" id="PTHR45744:SF2">
    <property type="entry name" value="TYROSINE AMINOTRANSFERASE"/>
    <property type="match status" value="1"/>
</dbReference>
<proteinExistence type="inferred from homology"/>
<organism evidence="9 10">
    <name type="scientific">Stentor coeruleus</name>
    <dbReference type="NCBI Taxonomy" id="5963"/>
    <lineage>
        <taxon>Eukaryota</taxon>
        <taxon>Sar</taxon>
        <taxon>Alveolata</taxon>
        <taxon>Ciliophora</taxon>
        <taxon>Postciliodesmatophora</taxon>
        <taxon>Heterotrichea</taxon>
        <taxon>Heterotrichida</taxon>
        <taxon>Stentoridae</taxon>
        <taxon>Stentor</taxon>
    </lineage>
</organism>
<evidence type="ECO:0000256" key="6">
    <source>
        <dbReference type="PIRNR" id="PIRNR000517"/>
    </source>
</evidence>
<dbReference type="Gene3D" id="3.40.640.10">
    <property type="entry name" value="Type I PLP-dependent aspartate aminotransferase-like (Major domain)"/>
    <property type="match status" value="1"/>
</dbReference>
<name>A0A1R2AXQ0_9CILI</name>
<evidence type="ECO:0000256" key="5">
    <source>
        <dbReference type="ARBA" id="ARBA00022898"/>
    </source>
</evidence>
<keyword evidence="3" id="KW-0032">Aminotransferase</keyword>
<dbReference type="InterPro" id="IPR015422">
    <property type="entry name" value="PyrdxlP-dep_Trfase_small"/>
</dbReference>
<dbReference type="EMBL" id="MPUH01001215">
    <property type="protein sequence ID" value="OMJ69301.1"/>
    <property type="molecule type" value="Genomic_DNA"/>
</dbReference>
<evidence type="ECO:0000256" key="3">
    <source>
        <dbReference type="ARBA" id="ARBA00022576"/>
    </source>
</evidence>
<reference evidence="9 10" key="1">
    <citation type="submission" date="2016-11" db="EMBL/GenBank/DDBJ databases">
        <title>The macronuclear genome of Stentor coeruleus: a giant cell with tiny introns.</title>
        <authorList>
            <person name="Slabodnick M."/>
            <person name="Ruby J.G."/>
            <person name="Reiff S.B."/>
            <person name="Swart E.C."/>
            <person name="Gosai S."/>
            <person name="Prabakaran S."/>
            <person name="Witkowska E."/>
            <person name="Larue G.E."/>
            <person name="Fisher S."/>
            <person name="Freeman R.M."/>
            <person name="Gunawardena J."/>
            <person name="Chu W."/>
            <person name="Stover N.A."/>
            <person name="Gregory B.D."/>
            <person name="Nowacki M."/>
            <person name="Derisi J."/>
            <person name="Roy S.W."/>
            <person name="Marshall W.F."/>
            <person name="Sood P."/>
        </authorList>
    </citation>
    <scope>NUCLEOTIDE SEQUENCE [LARGE SCALE GENOMIC DNA]</scope>
    <source>
        <strain evidence="9">WM001</strain>
    </source>
</reference>
<sequence>MDDWILEPSVHSLNTVNPVRETVSSIKLPTDFPKPTYSLALGDPSYYPDFAAHSFVVDAAVEALRSGQGNGYTDSLGYGPARETLARAYSYDNIRLTKDDVIIDIGGTGAIHTILQVFLNPGDNILISSPGFPLYKTMAQNLNAEAITYNLKPYSNWEVDLEDLERKVTPRTKMIVVVNPCNPCGSVFSKEHLMDILNWAEKHHVCILADEVYHGMTFGKPHYPLGSLTDTVPVFTVGALSKIFLVPGWRCGWVLIYDKYNKCEKYRPAINKIKNMLLHPAPFIMQAIPKIYENLPENYFAEVMQKVKERAEVVKNKLADVAALNTGSPEGSLYCMVAIDFINMDVKSSVEFAQKLAQEEGVVIMPAEAFLSHSAFRIVLCHPIHVIEECMDRIKSFIQRHTV</sequence>
<dbReference type="PANTHER" id="PTHR45744">
    <property type="entry name" value="TYROSINE AMINOTRANSFERASE"/>
    <property type="match status" value="1"/>
</dbReference>
<comment type="similarity">
    <text evidence="2 6">Belongs to the class-I pyridoxal-phosphate-dependent aminotransferase family.</text>
</comment>
<comment type="caution">
    <text evidence="9">The sequence shown here is derived from an EMBL/GenBank/DDBJ whole genome shotgun (WGS) entry which is preliminary data.</text>
</comment>
<dbReference type="InterPro" id="IPR005958">
    <property type="entry name" value="TyrNic_aminoTrfase"/>
</dbReference>
<dbReference type="InterPro" id="IPR004839">
    <property type="entry name" value="Aminotransferase_I/II_large"/>
</dbReference>
<evidence type="ECO:0000313" key="9">
    <source>
        <dbReference type="EMBL" id="OMJ69301.1"/>
    </source>
</evidence>
<dbReference type="Proteomes" id="UP000187209">
    <property type="component" value="Unassembled WGS sequence"/>
</dbReference>
<comment type="cofactor">
    <cofactor evidence="1 6 7">
        <name>pyridoxal 5'-phosphate</name>
        <dbReference type="ChEBI" id="CHEBI:597326"/>
    </cofactor>
</comment>
<keyword evidence="10" id="KW-1185">Reference proteome</keyword>
<dbReference type="GO" id="GO:0030170">
    <property type="term" value="F:pyridoxal phosphate binding"/>
    <property type="evidence" value="ECO:0007669"/>
    <property type="project" value="InterPro"/>
</dbReference>
<dbReference type="InterPro" id="IPR015424">
    <property type="entry name" value="PyrdxlP-dep_Trfase"/>
</dbReference>
<dbReference type="SUPFAM" id="SSF53383">
    <property type="entry name" value="PLP-dependent transferases"/>
    <property type="match status" value="1"/>
</dbReference>
<evidence type="ECO:0000313" key="10">
    <source>
        <dbReference type="Proteomes" id="UP000187209"/>
    </source>
</evidence>
<feature type="domain" description="Aminotransferase class I/classII large" evidence="8">
    <location>
        <begin position="52"/>
        <end position="394"/>
    </location>
</feature>
<evidence type="ECO:0000256" key="2">
    <source>
        <dbReference type="ARBA" id="ARBA00007441"/>
    </source>
</evidence>
<dbReference type="NCBIfam" id="TIGR01265">
    <property type="entry name" value="tyr_nico_aTase"/>
    <property type="match status" value="1"/>
</dbReference>
<dbReference type="Pfam" id="PF00155">
    <property type="entry name" value="Aminotran_1_2"/>
    <property type="match status" value="1"/>
</dbReference>
<dbReference type="GO" id="GO:0004838">
    <property type="term" value="F:L-tyrosine-2-oxoglutarate transaminase activity"/>
    <property type="evidence" value="ECO:0007669"/>
    <property type="project" value="TreeGrafter"/>
</dbReference>
<accession>A0A1R2AXQ0</accession>
<keyword evidence="4" id="KW-0808">Transferase</keyword>
<dbReference type="InterPro" id="IPR015421">
    <property type="entry name" value="PyrdxlP-dep_Trfase_major"/>
</dbReference>